<dbReference type="Proteomes" id="UP000719267">
    <property type="component" value="Unassembled WGS sequence"/>
</dbReference>
<evidence type="ECO:0000313" key="1">
    <source>
        <dbReference type="EMBL" id="MBW2961306.1"/>
    </source>
</evidence>
<dbReference type="EMBL" id="JAHWDF010000004">
    <property type="protein sequence ID" value="MBW2961306.1"/>
    <property type="molecule type" value="Genomic_DNA"/>
</dbReference>
<protein>
    <recommendedName>
        <fullName evidence="3">HK97 gp10 family phage protein</fullName>
    </recommendedName>
</protein>
<reference evidence="1 2" key="1">
    <citation type="submission" date="2021-07" db="EMBL/GenBank/DDBJ databases">
        <title>Mesonia aestuariivivens sp. nov., isolated from a tidal flat.</title>
        <authorList>
            <person name="Kim Y.-O."/>
            <person name="Yoon J.-H."/>
        </authorList>
    </citation>
    <scope>NUCLEOTIDE SEQUENCE [LARGE SCALE GENOMIC DNA]</scope>
    <source>
        <strain evidence="1 2">JHPTF-M18</strain>
    </source>
</reference>
<evidence type="ECO:0008006" key="3">
    <source>
        <dbReference type="Google" id="ProtNLM"/>
    </source>
</evidence>
<organism evidence="1 2">
    <name type="scientific">Mesonia aestuariivivens</name>
    <dbReference type="NCBI Taxonomy" id="2796128"/>
    <lineage>
        <taxon>Bacteria</taxon>
        <taxon>Pseudomonadati</taxon>
        <taxon>Bacteroidota</taxon>
        <taxon>Flavobacteriia</taxon>
        <taxon>Flavobacteriales</taxon>
        <taxon>Flavobacteriaceae</taxon>
        <taxon>Mesonia</taxon>
    </lineage>
</organism>
<proteinExistence type="predicted"/>
<comment type="caution">
    <text evidence="1">The sequence shown here is derived from an EMBL/GenBank/DDBJ whole genome shotgun (WGS) entry which is preliminary data.</text>
</comment>
<evidence type="ECO:0000313" key="2">
    <source>
        <dbReference type="Proteomes" id="UP000719267"/>
    </source>
</evidence>
<name>A0ABS6W0D7_9FLAO</name>
<accession>A0ABS6W0D7</accession>
<gene>
    <name evidence="1" type="ORF">KW502_05790</name>
</gene>
<dbReference type="RefSeq" id="WP_219039586.1">
    <property type="nucleotide sequence ID" value="NZ_JAHWDF010000004.1"/>
</dbReference>
<sequence>MELREFIKEVSLEIIQGVTDTQDEINKKGIKSIVNPTSDQSLGNETKGKIYDFGKYQKIDIEAALITREVKKGGISVQVLSGSYSGDKESVSKVKFSLPILFPPVNLPDDFFKET</sequence>
<keyword evidence="2" id="KW-1185">Reference proteome</keyword>